<evidence type="ECO:0000313" key="1">
    <source>
        <dbReference type="EMBL" id="AXV08228.1"/>
    </source>
</evidence>
<organism evidence="1 2">
    <name type="scientific">Euzebya pacifica</name>
    <dbReference type="NCBI Taxonomy" id="1608957"/>
    <lineage>
        <taxon>Bacteria</taxon>
        <taxon>Bacillati</taxon>
        <taxon>Actinomycetota</taxon>
        <taxon>Nitriliruptoria</taxon>
        <taxon>Euzebyales</taxon>
    </lineage>
</organism>
<reference evidence="1 2" key="1">
    <citation type="submission" date="2018-09" db="EMBL/GenBank/DDBJ databases">
        <title>Complete genome sequence of Euzebya sp. DY32-46 isolated from seawater of Pacific Ocean.</title>
        <authorList>
            <person name="Xu L."/>
            <person name="Wu Y.-H."/>
            <person name="Xu X.-W."/>
        </authorList>
    </citation>
    <scope>NUCLEOTIDE SEQUENCE [LARGE SCALE GENOMIC DNA]</scope>
    <source>
        <strain evidence="1 2">DY32-46</strain>
    </source>
</reference>
<protein>
    <recommendedName>
        <fullName evidence="3">Cell wall-binding repeat-containing protein</fullName>
    </recommendedName>
</protein>
<dbReference type="InterPro" id="IPR007253">
    <property type="entry name" value="Cell_wall-bd_2"/>
</dbReference>
<dbReference type="Pfam" id="PF04122">
    <property type="entry name" value="CW_binding_2"/>
    <property type="match status" value="3"/>
</dbReference>
<dbReference type="Proteomes" id="UP000264006">
    <property type="component" value="Chromosome"/>
</dbReference>
<accession>A0A346Y181</accession>
<evidence type="ECO:0000313" key="2">
    <source>
        <dbReference type="Proteomes" id="UP000264006"/>
    </source>
</evidence>
<sequence length="540" mass="54068">MTRGRNEQRETNTMKTRTSALIVLGALLTALLPAAVAGASTSAADRLLAAGAGVGFGPAATQSSFAAQACGVDGTGDVVDLDNNATAIDEGRADITNYCVNYGATTVTMSVTVDEATDPATDPNWQNSLLGIFVDTDEDGAGEFFAQLSADSAGGALTASVEDRSTTPASEACDASWTYNDGTTTLTFPAACVDSPDSIAVNPGVIYDQRVTDADGVAAFDTVFEGDTEMSDPVGAGALPDGVTRLAGGERIATAIAISQQGWDDDSTETVVLARADLFPDALAGTPLAISLDAPILLTETDALSELTSAEIQRVLGDGGTVVLLGGEEALSADVDLAVAALGYDTVRYGGPNRFATAVSIATDGLTTPDEVLLADGGDFQDALVGGTAAGTSDGGDPAALLLTDGDTIPTETQAYLDTITGDDVTAIGTAASGAAPDAPSIAGDSAAATSALVAEAYFPSPTSVGISRDDVFADGLTGGALVGNPDRGYGPLLLTPTDTLAAEVNDYIDANADTIDSAVIFGGVAAVSEDVEAEVADSI</sequence>
<dbReference type="KEGG" id="euz:DVS28_a3555"/>
<keyword evidence="2" id="KW-1185">Reference proteome</keyword>
<name>A0A346Y181_9ACTN</name>
<proteinExistence type="predicted"/>
<dbReference type="PANTHER" id="PTHR30032:SF8">
    <property type="entry name" value="GERMINATION-SPECIFIC N-ACETYLMURAMOYL-L-ALANINE AMIDASE"/>
    <property type="match status" value="1"/>
</dbReference>
<gene>
    <name evidence="1" type="ORF">DVS28_a3555</name>
</gene>
<dbReference type="AlphaFoldDB" id="A0A346Y181"/>
<dbReference type="PANTHER" id="PTHR30032">
    <property type="entry name" value="N-ACETYLMURAMOYL-L-ALANINE AMIDASE-RELATED"/>
    <property type="match status" value="1"/>
</dbReference>
<dbReference type="InterPro" id="IPR051922">
    <property type="entry name" value="Bact_Sporulation_Assoc"/>
</dbReference>
<evidence type="ECO:0008006" key="3">
    <source>
        <dbReference type="Google" id="ProtNLM"/>
    </source>
</evidence>
<dbReference type="EMBL" id="CP031165">
    <property type="protein sequence ID" value="AXV08228.1"/>
    <property type="molecule type" value="Genomic_DNA"/>
</dbReference>